<dbReference type="SMART" id="SM00350">
    <property type="entry name" value="MCM"/>
    <property type="match status" value="1"/>
</dbReference>
<dbReference type="InterPro" id="IPR003593">
    <property type="entry name" value="AAA+_ATPase"/>
</dbReference>
<evidence type="ECO:0000256" key="4">
    <source>
        <dbReference type="ARBA" id="ARBA00022741"/>
    </source>
</evidence>
<evidence type="ECO:0000256" key="3">
    <source>
        <dbReference type="ARBA" id="ARBA00022705"/>
    </source>
</evidence>
<dbReference type="SUPFAM" id="SSF52540">
    <property type="entry name" value="P-loop containing nucleoside triphosphate hydrolases"/>
    <property type="match status" value="1"/>
</dbReference>
<dbReference type="GO" id="GO:0042555">
    <property type="term" value="C:MCM complex"/>
    <property type="evidence" value="ECO:0007669"/>
    <property type="project" value="UniProtKB-UniRule"/>
</dbReference>
<dbReference type="PROSITE" id="PS00847">
    <property type="entry name" value="MCM_1"/>
    <property type="match status" value="1"/>
</dbReference>
<dbReference type="SUPFAM" id="SSF50249">
    <property type="entry name" value="Nucleic acid-binding proteins"/>
    <property type="match status" value="1"/>
</dbReference>
<keyword evidence="5 11" id="KW-0378">Hydrolase</keyword>
<keyword evidence="14" id="KW-1185">Reference proteome</keyword>
<evidence type="ECO:0000256" key="6">
    <source>
        <dbReference type="ARBA" id="ARBA00022806"/>
    </source>
</evidence>
<evidence type="ECO:0000256" key="9">
    <source>
        <dbReference type="ARBA" id="ARBA00023242"/>
    </source>
</evidence>
<evidence type="ECO:0000256" key="11">
    <source>
        <dbReference type="RuleBase" id="RU368061"/>
    </source>
</evidence>
<dbReference type="InterPro" id="IPR008046">
    <property type="entry name" value="Mcm3"/>
</dbReference>
<keyword evidence="7 10" id="KW-0067">ATP-binding</keyword>
<evidence type="ECO:0000313" key="14">
    <source>
        <dbReference type="Proteomes" id="UP000037460"/>
    </source>
</evidence>
<dbReference type="OrthoDB" id="1882346at2759"/>
<dbReference type="PRINTS" id="PR01657">
    <property type="entry name" value="MCMFAMILY"/>
</dbReference>
<evidence type="ECO:0000256" key="2">
    <source>
        <dbReference type="ARBA" id="ARBA00008010"/>
    </source>
</evidence>
<keyword evidence="4 10" id="KW-0547">Nucleotide-binding</keyword>
<dbReference type="PANTHER" id="PTHR11630">
    <property type="entry name" value="DNA REPLICATION LICENSING FACTOR MCM FAMILY MEMBER"/>
    <property type="match status" value="1"/>
</dbReference>
<evidence type="ECO:0000256" key="5">
    <source>
        <dbReference type="ARBA" id="ARBA00022801"/>
    </source>
</evidence>
<dbReference type="EC" id="3.6.4.12" evidence="11"/>
<dbReference type="InterPro" id="IPR018525">
    <property type="entry name" value="MCM_CS"/>
</dbReference>
<evidence type="ECO:0000256" key="10">
    <source>
        <dbReference type="RuleBase" id="RU004070"/>
    </source>
</evidence>
<dbReference type="GO" id="GO:0000727">
    <property type="term" value="P:double-strand break repair via break-induced replication"/>
    <property type="evidence" value="ECO:0007669"/>
    <property type="project" value="TreeGrafter"/>
</dbReference>
<sequence>MCEYMDHQMITLQEMPERAPPGQLPRSVEVLLEADLCDLAKPGDRIQVSGIHRALPSKANQSGMFKTLLLANAVRPLTRELSHDAFTKEDLTNIRMLSKAPDVLHQLSRSLAPSICGHDHEKVALLLMLLGGSEKNLLNGTHLRGDLNILMLGDPSTAKSQLLRFVLRIAPLAVSTTGRGSSGVGLTAAVTKDDETGDRRLEAGAMVLADRGVCCVDEFDKMTDADRVAIHEVMEQQTVTISKAGIHASLNARCSVVAAANPVYGKYDPNRSPMANIGLPDSLLSRFDLLFIILDKKDAEADRRISGHVLQMHSSRLAVSSTPLVGMAEPPSAVAQPTQMHTKALHGDGDGSGKILSTEFVKKYIQYAKQKHSPALSEDAAAAISQAYADLRARVSSSETDRARTLPITARTLETLIRLASAHAKCHLRHLVTEADAQAAISLLHYALFAEERDATERDDTAAAEDELSASLPA</sequence>
<accession>A0A0M0J6R5</accession>
<dbReference type="FunFam" id="3.40.50.300:FF:000501">
    <property type="entry name" value="DNA replication licensing factor MCM7"/>
    <property type="match status" value="1"/>
</dbReference>
<comment type="similarity">
    <text evidence="2 10">Belongs to the MCM family.</text>
</comment>
<dbReference type="Gene3D" id="2.40.50.140">
    <property type="entry name" value="Nucleic acid-binding proteins"/>
    <property type="match status" value="1"/>
</dbReference>
<comment type="function">
    <text evidence="11">Acts as component of the MCM2-7 complex (MCM complex) which is the replicative helicase essential for 'once per cell cycle' DNA replication initiation and elongation in eukaryotic cells. The active ATPase sites in the MCM2-7 ring are formed through the interaction surfaces of two neighboring subunits such that a critical structure of a conserved arginine finger motif is provided in trans relative to the ATP-binding site of the Walker A box of the adjacent subunit. The six ATPase active sites, however, are likely to contribute differentially to the complex helicase activity.</text>
</comment>
<proteinExistence type="inferred from homology"/>
<dbReference type="GO" id="GO:0003697">
    <property type="term" value="F:single-stranded DNA binding"/>
    <property type="evidence" value="ECO:0007669"/>
    <property type="project" value="TreeGrafter"/>
</dbReference>
<evidence type="ECO:0000313" key="13">
    <source>
        <dbReference type="EMBL" id="KOO22304.1"/>
    </source>
</evidence>
<protein>
    <recommendedName>
        <fullName evidence="11">DNA replication licensing factor MCM3</fullName>
        <ecNumber evidence="11">3.6.4.12</ecNumber>
    </recommendedName>
</protein>
<organism evidence="13 14">
    <name type="scientific">Chrysochromulina tobinii</name>
    <dbReference type="NCBI Taxonomy" id="1460289"/>
    <lineage>
        <taxon>Eukaryota</taxon>
        <taxon>Haptista</taxon>
        <taxon>Haptophyta</taxon>
        <taxon>Prymnesiophyceae</taxon>
        <taxon>Prymnesiales</taxon>
        <taxon>Chrysochromulinaceae</taxon>
        <taxon>Chrysochromulina</taxon>
    </lineage>
</organism>
<dbReference type="InterPro" id="IPR041562">
    <property type="entry name" value="MCM_lid"/>
</dbReference>
<comment type="caution">
    <text evidence="13">The sequence shown here is derived from an EMBL/GenBank/DDBJ whole genome shotgun (WGS) entry which is preliminary data.</text>
</comment>
<dbReference type="GO" id="GO:0017116">
    <property type="term" value="F:single-stranded DNA helicase activity"/>
    <property type="evidence" value="ECO:0007669"/>
    <property type="project" value="TreeGrafter"/>
</dbReference>
<comment type="catalytic activity">
    <reaction evidence="11">
        <text>ATP + H2O = ADP + phosphate + H(+)</text>
        <dbReference type="Rhea" id="RHEA:13065"/>
        <dbReference type="ChEBI" id="CHEBI:15377"/>
        <dbReference type="ChEBI" id="CHEBI:15378"/>
        <dbReference type="ChEBI" id="CHEBI:30616"/>
        <dbReference type="ChEBI" id="CHEBI:43474"/>
        <dbReference type="ChEBI" id="CHEBI:456216"/>
        <dbReference type="EC" id="3.6.4.12"/>
    </reaction>
</comment>
<comment type="subunit">
    <text evidence="11">Component of the MCM2-7 complex.</text>
</comment>
<dbReference type="PROSITE" id="PS50051">
    <property type="entry name" value="MCM_2"/>
    <property type="match status" value="1"/>
</dbReference>
<dbReference type="GO" id="GO:0005524">
    <property type="term" value="F:ATP binding"/>
    <property type="evidence" value="ECO:0007669"/>
    <property type="project" value="UniProtKB-UniRule"/>
</dbReference>
<keyword evidence="3 11" id="KW-0235">DNA replication</keyword>
<keyword evidence="9 11" id="KW-0539">Nucleus</keyword>
<dbReference type="EMBL" id="JWZX01003290">
    <property type="protein sequence ID" value="KOO22304.1"/>
    <property type="molecule type" value="Genomic_DNA"/>
</dbReference>
<keyword evidence="8 10" id="KW-0238">DNA-binding</keyword>
<keyword evidence="6 11" id="KW-0347">Helicase</keyword>
<dbReference type="GO" id="GO:0016787">
    <property type="term" value="F:hydrolase activity"/>
    <property type="evidence" value="ECO:0007669"/>
    <property type="project" value="UniProtKB-KW"/>
</dbReference>
<dbReference type="InterPro" id="IPR033762">
    <property type="entry name" value="MCM_OB"/>
</dbReference>
<name>A0A0M0J6R5_9EUKA</name>
<dbReference type="GO" id="GO:0006271">
    <property type="term" value="P:DNA strand elongation involved in DNA replication"/>
    <property type="evidence" value="ECO:0007669"/>
    <property type="project" value="TreeGrafter"/>
</dbReference>
<dbReference type="Proteomes" id="UP000037460">
    <property type="component" value="Unassembled WGS sequence"/>
</dbReference>
<dbReference type="PANTHER" id="PTHR11630:SF46">
    <property type="entry name" value="DNA REPLICATION LICENSING FACTOR MCM3-RELATED"/>
    <property type="match status" value="1"/>
</dbReference>
<dbReference type="Gene3D" id="3.40.50.300">
    <property type="entry name" value="P-loop containing nucleotide triphosphate hydrolases"/>
    <property type="match status" value="1"/>
</dbReference>
<dbReference type="GO" id="GO:0005634">
    <property type="term" value="C:nucleus"/>
    <property type="evidence" value="ECO:0007669"/>
    <property type="project" value="UniProtKB-SubCell"/>
</dbReference>
<dbReference type="PRINTS" id="PR01659">
    <property type="entry name" value="MCMPROTEIN3"/>
</dbReference>
<dbReference type="Pfam" id="PF17855">
    <property type="entry name" value="MCM_lid"/>
    <property type="match status" value="1"/>
</dbReference>
<evidence type="ECO:0000259" key="12">
    <source>
        <dbReference type="PROSITE" id="PS50051"/>
    </source>
</evidence>
<dbReference type="Pfam" id="PF00493">
    <property type="entry name" value="MCM"/>
    <property type="match status" value="1"/>
</dbReference>
<dbReference type="InterPro" id="IPR012340">
    <property type="entry name" value="NA-bd_OB-fold"/>
</dbReference>
<feature type="domain" description="MCM C-terminal AAA(+) ATPase" evidence="12">
    <location>
        <begin position="103"/>
        <end position="309"/>
    </location>
</feature>
<gene>
    <name evidence="13" type="ORF">Ctob_009834</name>
</gene>
<comment type="subcellular location">
    <subcellularLocation>
        <location evidence="1 11">Nucleus</location>
    </subcellularLocation>
</comment>
<dbReference type="GO" id="GO:1902975">
    <property type="term" value="P:mitotic DNA replication initiation"/>
    <property type="evidence" value="ECO:0007669"/>
    <property type="project" value="TreeGrafter"/>
</dbReference>
<reference evidence="14" key="1">
    <citation type="journal article" date="2015" name="PLoS Genet.">
        <title>Genome Sequence and Transcriptome Analyses of Chrysochromulina tobin: Metabolic Tools for Enhanced Algal Fitness in the Prominent Order Prymnesiales (Haptophyceae).</title>
        <authorList>
            <person name="Hovde B.T."/>
            <person name="Deodato C.R."/>
            <person name="Hunsperger H.M."/>
            <person name="Ryken S.A."/>
            <person name="Yost W."/>
            <person name="Jha R.K."/>
            <person name="Patterson J."/>
            <person name="Monnat R.J. Jr."/>
            <person name="Barlow S.B."/>
            <person name="Starkenburg S.R."/>
            <person name="Cattolico R.A."/>
        </authorList>
    </citation>
    <scope>NUCLEOTIDE SEQUENCE</scope>
    <source>
        <strain evidence="14">CCMP291</strain>
    </source>
</reference>
<dbReference type="InterPro" id="IPR031327">
    <property type="entry name" value="MCM"/>
</dbReference>
<dbReference type="AlphaFoldDB" id="A0A0M0J6R5"/>
<dbReference type="InterPro" id="IPR001208">
    <property type="entry name" value="MCM_dom"/>
</dbReference>
<dbReference type="Pfam" id="PF17207">
    <property type="entry name" value="MCM_OB"/>
    <property type="match status" value="1"/>
</dbReference>
<evidence type="ECO:0000256" key="1">
    <source>
        <dbReference type="ARBA" id="ARBA00004123"/>
    </source>
</evidence>
<evidence type="ECO:0000256" key="8">
    <source>
        <dbReference type="ARBA" id="ARBA00023125"/>
    </source>
</evidence>
<dbReference type="SMART" id="SM00382">
    <property type="entry name" value="AAA"/>
    <property type="match status" value="1"/>
</dbReference>
<feature type="non-terminal residue" evidence="13">
    <location>
        <position position="474"/>
    </location>
</feature>
<dbReference type="InterPro" id="IPR027417">
    <property type="entry name" value="P-loop_NTPase"/>
</dbReference>
<evidence type="ECO:0000256" key="7">
    <source>
        <dbReference type="ARBA" id="ARBA00022840"/>
    </source>
</evidence>